<accession>A0A8S9PS03</accession>
<evidence type="ECO:0000313" key="3">
    <source>
        <dbReference type="Proteomes" id="UP000712600"/>
    </source>
</evidence>
<dbReference type="EMBL" id="QGKX02001347">
    <property type="protein sequence ID" value="KAF3522351.1"/>
    <property type="molecule type" value="Genomic_DNA"/>
</dbReference>
<proteinExistence type="predicted"/>
<dbReference type="AlphaFoldDB" id="A0A8S9PS03"/>
<sequence>MCFLPEAEQSGRKLGSRAWSGTTHSTQCLGLTFMNLVDGCNPSPTIVVRGIATLNEFVRVAYRYLGENGAREQQIITDDLLRGMSLLGEKCIDNQILRSNWVPVWHWSDWQKGKNFAAESPPRKGLASGGSFPDDSGLLRRETFTDVTCLDLARCLLAADAEELQLRGNEDDRDSVEIDSVDPNSSEGPSSDDRATCVEEEPLYLTYYRPNWVFKQLPTLSPNSCVCRSWKDRAGGT</sequence>
<dbReference type="Proteomes" id="UP000712600">
    <property type="component" value="Unassembled WGS sequence"/>
</dbReference>
<name>A0A8S9PS03_BRACR</name>
<evidence type="ECO:0000313" key="2">
    <source>
        <dbReference type="EMBL" id="KAF3522351.1"/>
    </source>
</evidence>
<feature type="region of interest" description="Disordered" evidence="1">
    <location>
        <begin position="168"/>
        <end position="195"/>
    </location>
</feature>
<organism evidence="2 3">
    <name type="scientific">Brassica cretica</name>
    <name type="common">Mustard</name>
    <dbReference type="NCBI Taxonomy" id="69181"/>
    <lineage>
        <taxon>Eukaryota</taxon>
        <taxon>Viridiplantae</taxon>
        <taxon>Streptophyta</taxon>
        <taxon>Embryophyta</taxon>
        <taxon>Tracheophyta</taxon>
        <taxon>Spermatophyta</taxon>
        <taxon>Magnoliopsida</taxon>
        <taxon>eudicotyledons</taxon>
        <taxon>Gunneridae</taxon>
        <taxon>Pentapetalae</taxon>
        <taxon>rosids</taxon>
        <taxon>malvids</taxon>
        <taxon>Brassicales</taxon>
        <taxon>Brassicaceae</taxon>
        <taxon>Brassiceae</taxon>
        <taxon>Brassica</taxon>
    </lineage>
</organism>
<gene>
    <name evidence="2" type="ORF">F2Q69_00048502</name>
</gene>
<evidence type="ECO:0000256" key="1">
    <source>
        <dbReference type="SAM" id="MobiDB-lite"/>
    </source>
</evidence>
<reference evidence="2" key="1">
    <citation type="submission" date="2019-12" db="EMBL/GenBank/DDBJ databases">
        <title>Genome sequencing and annotation of Brassica cretica.</title>
        <authorList>
            <person name="Studholme D.J."/>
            <person name="Sarris P."/>
        </authorList>
    </citation>
    <scope>NUCLEOTIDE SEQUENCE</scope>
    <source>
        <strain evidence="2">PFS-109/04</strain>
        <tissue evidence="2">Leaf</tissue>
    </source>
</reference>
<comment type="caution">
    <text evidence="2">The sequence shown here is derived from an EMBL/GenBank/DDBJ whole genome shotgun (WGS) entry which is preliminary data.</text>
</comment>
<feature type="compositionally biased region" description="Acidic residues" evidence="1">
    <location>
        <begin position="171"/>
        <end position="180"/>
    </location>
</feature>
<protein>
    <submittedName>
        <fullName evidence="2">Uncharacterized protein</fullName>
    </submittedName>
</protein>